<feature type="transmembrane region" description="Helical" evidence="1">
    <location>
        <begin position="64"/>
        <end position="82"/>
    </location>
</feature>
<dbReference type="KEGG" id="sazo:D1868_05550"/>
<feature type="transmembrane region" description="Helical" evidence="1">
    <location>
        <begin position="7"/>
        <end position="29"/>
    </location>
</feature>
<accession>A0A650CPC9</accession>
<evidence type="ECO:0000256" key="1">
    <source>
        <dbReference type="SAM" id="Phobius"/>
    </source>
</evidence>
<feature type="transmembrane region" description="Helical" evidence="1">
    <location>
        <begin position="41"/>
        <end position="59"/>
    </location>
</feature>
<proteinExistence type="predicted"/>
<dbReference type="EMBL" id="CP045483">
    <property type="protein sequence ID" value="QGR19502.1"/>
    <property type="molecule type" value="Genomic_DNA"/>
</dbReference>
<evidence type="ECO:0000313" key="3">
    <source>
        <dbReference type="Proteomes" id="UP000423396"/>
    </source>
</evidence>
<dbReference type="OrthoDB" id="39701at2157"/>
<name>A0A650CPC9_9CREN</name>
<dbReference type="Proteomes" id="UP000423396">
    <property type="component" value="Chromosome"/>
</dbReference>
<protein>
    <submittedName>
        <fullName evidence="2">Uncharacterized protein</fullName>
    </submittedName>
</protein>
<keyword evidence="1" id="KW-0472">Membrane</keyword>
<organism evidence="2 3">
    <name type="scientific">Stygiolobus azoricus</name>
    <dbReference type="NCBI Taxonomy" id="41675"/>
    <lineage>
        <taxon>Archaea</taxon>
        <taxon>Thermoproteota</taxon>
        <taxon>Thermoprotei</taxon>
        <taxon>Sulfolobales</taxon>
        <taxon>Sulfolobaceae</taxon>
        <taxon>Stygiolobus</taxon>
    </lineage>
</organism>
<reference evidence="2 3" key="1">
    <citation type="submission" date="2019-10" db="EMBL/GenBank/DDBJ databases">
        <title>Genome Sequences from Six Type Strain Members of the Archaeal Family Sulfolobaceae: Acidianus ambivalens, Acidianus infernus, Metallosphaera prunae, Stygiolobus azoricus, Sulfolobus metallicus, and Sulfurisphaera ohwakuensis.</title>
        <authorList>
            <person name="Counts J.A."/>
            <person name="Kelly R.M."/>
        </authorList>
    </citation>
    <scope>NUCLEOTIDE SEQUENCE [LARGE SCALE GENOMIC DNA]</scope>
    <source>
        <strain evidence="2 3">FC6</strain>
    </source>
</reference>
<evidence type="ECO:0000313" key="2">
    <source>
        <dbReference type="EMBL" id="QGR19502.1"/>
    </source>
</evidence>
<dbReference type="GeneID" id="42798514"/>
<gene>
    <name evidence="2" type="ORF">D1868_05550</name>
</gene>
<dbReference type="RefSeq" id="WP_156006337.1">
    <property type="nucleotide sequence ID" value="NZ_CP045483.1"/>
</dbReference>
<keyword evidence="1" id="KW-0812">Transmembrane</keyword>
<sequence>MEKDKKPIYYAFLGVIPYVGSSVASFSISEYLKDFFETLRYIPFTVGLSLLSSFLLTYYYFKSFLIEALAIVSVAPILIAYLNTRRFEALSVNVNEYYIEIIFKVPLKALNFESPTELFDYVYTKALKRIKPPYLFKLKALNNCGNLRVTVREGEGYIILRKRCGDISVEIKIYKDKDADLKVVMSY</sequence>
<dbReference type="AlphaFoldDB" id="A0A650CPC9"/>
<keyword evidence="3" id="KW-1185">Reference proteome</keyword>
<keyword evidence="1" id="KW-1133">Transmembrane helix</keyword>